<dbReference type="InterPro" id="IPR006379">
    <property type="entry name" value="HAD-SF_hydro_IIB"/>
</dbReference>
<feature type="region of interest" description="Disordered" evidence="5">
    <location>
        <begin position="1"/>
        <end position="28"/>
    </location>
</feature>
<dbReference type="GO" id="GO:0005992">
    <property type="term" value="P:trehalose biosynthetic process"/>
    <property type="evidence" value="ECO:0007669"/>
    <property type="project" value="UniProtKB-UniPathway"/>
</dbReference>
<comment type="cofactor">
    <cofactor evidence="4">
        <name>Mg(2+)</name>
        <dbReference type="ChEBI" id="CHEBI:18420"/>
    </cofactor>
</comment>
<evidence type="ECO:0000256" key="3">
    <source>
        <dbReference type="ARBA" id="ARBA00022801"/>
    </source>
</evidence>
<evidence type="ECO:0000256" key="5">
    <source>
        <dbReference type="SAM" id="MobiDB-lite"/>
    </source>
</evidence>
<dbReference type="EMBL" id="WNDQ01000045">
    <property type="protein sequence ID" value="KAF1019889.1"/>
    <property type="molecule type" value="Genomic_DNA"/>
</dbReference>
<evidence type="ECO:0000313" key="7">
    <source>
        <dbReference type="Proteomes" id="UP000461670"/>
    </source>
</evidence>
<keyword evidence="4" id="KW-0460">Magnesium</keyword>
<dbReference type="PANTHER" id="PTHR43768:SF3">
    <property type="entry name" value="TREHALOSE 6-PHOSPHATE PHOSPHATASE"/>
    <property type="match status" value="1"/>
</dbReference>
<dbReference type="EC" id="3.1.3.12" evidence="4"/>
<comment type="catalytic activity">
    <reaction evidence="4">
        <text>alpha,alpha-trehalose 6-phosphate + H2O = alpha,alpha-trehalose + phosphate</text>
        <dbReference type="Rhea" id="RHEA:23420"/>
        <dbReference type="ChEBI" id="CHEBI:15377"/>
        <dbReference type="ChEBI" id="CHEBI:16551"/>
        <dbReference type="ChEBI" id="CHEBI:43474"/>
        <dbReference type="ChEBI" id="CHEBI:58429"/>
        <dbReference type="EC" id="3.1.3.12"/>
    </reaction>
</comment>
<organism evidence="6 7">
    <name type="scientific">Paracidovorax wautersii</name>
    <dbReference type="NCBI Taxonomy" id="1177982"/>
    <lineage>
        <taxon>Bacteria</taxon>
        <taxon>Pseudomonadati</taxon>
        <taxon>Pseudomonadota</taxon>
        <taxon>Betaproteobacteria</taxon>
        <taxon>Burkholderiales</taxon>
        <taxon>Comamonadaceae</taxon>
        <taxon>Paracidovorax</taxon>
    </lineage>
</organism>
<reference evidence="7" key="1">
    <citation type="journal article" date="2020" name="MBio">
        <title>Horizontal gene transfer to a defensive symbiont with a reduced genome amongst a multipartite beetle microbiome.</title>
        <authorList>
            <person name="Waterworth S.C."/>
            <person name="Florez L.V."/>
            <person name="Rees E.R."/>
            <person name="Hertweck C."/>
            <person name="Kaltenpoth M."/>
            <person name="Kwan J.C."/>
        </authorList>
    </citation>
    <scope>NUCLEOTIDE SEQUENCE [LARGE SCALE GENOMIC DNA]</scope>
</reference>
<dbReference type="Pfam" id="PF02358">
    <property type="entry name" value="Trehalose_PPase"/>
    <property type="match status" value="1"/>
</dbReference>
<dbReference type="Gene3D" id="3.30.70.1020">
    <property type="entry name" value="Trehalose-6-phosphate phosphatase related protein, domain 2"/>
    <property type="match status" value="1"/>
</dbReference>
<evidence type="ECO:0000256" key="1">
    <source>
        <dbReference type="ARBA" id="ARBA00005199"/>
    </source>
</evidence>
<dbReference type="UniPathway" id="UPA00299"/>
<evidence type="ECO:0000256" key="2">
    <source>
        <dbReference type="ARBA" id="ARBA00008770"/>
    </source>
</evidence>
<name>A0A7V8FM77_9BURK</name>
<feature type="compositionally biased region" description="Basic and acidic residues" evidence="5">
    <location>
        <begin position="1"/>
        <end position="12"/>
    </location>
</feature>
<dbReference type="InterPro" id="IPR036412">
    <property type="entry name" value="HAD-like_sf"/>
</dbReference>
<comment type="similarity">
    <text evidence="2 4">Belongs to the trehalose phosphatase family.</text>
</comment>
<keyword evidence="3 4" id="KW-0378">Hydrolase</keyword>
<dbReference type="GO" id="GO:0046872">
    <property type="term" value="F:metal ion binding"/>
    <property type="evidence" value="ECO:0007669"/>
    <property type="project" value="UniProtKB-KW"/>
</dbReference>
<dbReference type="CDD" id="cd01627">
    <property type="entry name" value="HAD_TPP"/>
    <property type="match status" value="1"/>
</dbReference>
<protein>
    <recommendedName>
        <fullName evidence="4">Trehalose 6-phosphate phosphatase</fullName>
        <ecNumber evidence="4">3.1.3.12</ecNumber>
    </recommendedName>
</protein>
<dbReference type="InterPro" id="IPR003337">
    <property type="entry name" value="Trehalose_PPase"/>
</dbReference>
<dbReference type="AlphaFoldDB" id="A0A7V8FM77"/>
<dbReference type="SUPFAM" id="SSF56784">
    <property type="entry name" value="HAD-like"/>
    <property type="match status" value="1"/>
</dbReference>
<dbReference type="GO" id="GO:0004805">
    <property type="term" value="F:trehalose-phosphatase activity"/>
    <property type="evidence" value="ECO:0007669"/>
    <property type="project" value="UniProtKB-EC"/>
</dbReference>
<evidence type="ECO:0000256" key="4">
    <source>
        <dbReference type="RuleBase" id="RU361117"/>
    </source>
</evidence>
<gene>
    <name evidence="6" type="primary">otsB</name>
    <name evidence="6" type="ORF">GAK30_02837</name>
</gene>
<keyword evidence="4" id="KW-0479">Metal-binding</keyword>
<dbReference type="PANTHER" id="PTHR43768">
    <property type="entry name" value="TREHALOSE 6-PHOSPHATE PHOSPHATASE"/>
    <property type="match status" value="1"/>
</dbReference>
<comment type="function">
    <text evidence="4">Removes the phosphate from trehalose 6-phosphate to produce free trehalose.</text>
</comment>
<accession>A0A7V8FM77</accession>
<dbReference type="NCBIfam" id="TIGR01484">
    <property type="entry name" value="HAD-SF-IIB"/>
    <property type="match status" value="1"/>
</dbReference>
<comment type="pathway">
    <text evidence="1 4">Glycan biosynthesis; trehalose biosynthesis.</text>
</comment>
<evidence type="ECO:0000313" key="6">
    <source>
        <dbReference type="EMBL" id="KAF1019889.1"/>
    </source>
</evidence>
<dbReference type="NCBIfam" id="TIGR00685">
    <property type="entry name" value="T6PP"/>
    <property type="match status" value="1"/>
</dbReference>
<dbReference type="Gene3D" id="3.40.50.1000">
    <property type="entry name" value="HAD superfamily/HAD-like"/>
    <property type="match status" value="1"/>
</dbReference>
<dbReference type="InterPro" id="IPR044651">
    <property type="entry name" value="OTSB-like"/>
</dbReference>
<proteinExistence type="inferred from homology"/>
<comment type="caution">
    <text evidence="6">The sequence shown here is derived from an EMBL/GenBank/DDBJ whole genome shotgun (WGS) entry which is preliminary data.</text>
</comment>
<sequence length="264" mass="27458">MQPPVTEREAQADAKGPAGDTPPLPGPDAALFLDFDGTLVDIAQTPDQVVLPADLVPTLARLHARLQGAVAIITGRPLGQIDAFLAPLQLAGAGEHGAVRRLPSGELLSAPTPDLSDIAVQLDAFVQTRPGLRVERKRHGVALHYRGAPQFEPECLSLARELAAPRADLALLHGKAVVEFKPADVDKGRALQALMQTPPFLGRAPVFLGDDTTDEAAIVAADRLGGQGVKVGPGPSAARYRLAGPAAVLAHLQAAAARLDGFSV</sequence>
<dbReference type="Proteomes" id="UP000461670">
    <property type="component" value="Unassembled WGS sequence"/>
</dbReference>
<dbReference type="InterPro" id="IPR023214">
    <property type="entry name" value="HAD_sf"/>
</dbReference>